<dbReference type="Gene3D" id="2.40.30.170">
    <property type="match status" value="1"/>
</dbReference>
<reference evidence="5 6" key="1">
    <citation type="submission" date="2017-03" db="EMBL/GenBank/DDBJ databases">
        <title>Complete genome sequence of the novel DNRA strain Pseudomonas sp. S-6-2 isolated from Chinese polluted river sediment. Journal of Biotechnology.</title>
        <authorList>
            <person name="Li J."/>
            <person name="Xiang F."/>
            <person name="Wang L."/>
            <person name="Xi L."/>
            <person name="Liu J."/>
        </authorList>
    </citation>
    <scope>NUCLEOTIDE SEQUENCE [LARGE SCALE GENOMIC DNA]</scope>
    <source>
        <strain evidence="5 6">S-6-2</strain>
    </source>
</reference>
<gene>
    <name evidence="5" type="ORF">BVH74_15450</name>
</gene>
<evidence type="ECO:0000313" key="6">
    <source>
        <dbReference type="Proteomes" id="UP000243488"/>
    </source>
</evidence>
<feature type="coiled-coil region" evidence="3">
    <location>
        <begin position="114"/>
        <end position="141"/>
    </location>
</feature>
<dbReference type="InterPro" id="IPR006143">
    <property type="entry name" value="RND_pump_MFP"/>
</dbReference>
<dbReference type="EMBL" id="CP020100">
    <property type="protein sequence ID" value="AQZ96061.1"/>
    <property type="molecule type" value="Genomic_DNA"/>
</dbReference>
<dbReference type="Gene3D" id="1.10.287.470">
    <property type="entry name" value="Helix hairpin bin"/>
    <property type="match status" value="1"/>
</dbReference>
<feature type="domain" description="Multidrug resistance protein MdtA-like barrel-sandwich hybrid" evidence="4">
    <location>
        <begin position="77"/>
        <end position="209"/>
    </location>
</feature>
<proteinExistence type="inferred from homology"/>
<dbReference type="InterPro" id="IPR058625">
    <property type="entry name" value="MdtA-like_BSH"/>
</dbReference>
<dbReference type="KEGG" id="ppha:BVH74_15450"/>
<dbReference type="Gene3D" id="2.40.50.100">
    <property type="match status" value="1"/>
</dbReference>
<protein>
    <recommendedName>
        <fullName evidence="4">Multidrug resistance protein MdtA-like barrel-sandwich hybrid domain-containing protein</fullName>
    </recommendedName>
</protein>
<dbReference type="NCBIfam" id="TIGR01730">
    <property type="entry name" value="RND_mfp"/>
    <property type="match status" value="1"/>
</dbReference>
<dbReference type="GO" id="GO:0015562">
    <property type="term" value="F:efflux transmembrane transporter activity"/>
    <property type="evidence" value="ECO:0007669"/>
    <property type="project" value="TreeGrafter"/>
</dbReference>
<evidence type="ECO:0000259" key="4">
    <source>
        <dbReference type="Pfam" id="PF25917"/>
    </source>
</evidence>
<evidence type="ECO:0000313" key="5">
    <source>
        <dbReference type="EMBL" id="AQZ96061.1"/>
    </source>
</evidence>
<dbReference type="GO" id="GO:1990281">
    <property type="term" value="C:efflux pump complex"/>
    <property type="evidence" value="ECO:0007669"/>
    <property type="project" value="TreeGrafter"/>
</dbReference>
<comment type="similarity">
    <text evidence="1">Belongs to the membrane fusion protein (MFP) (TC 8.A.1) family.</text>
</comment>
<dbReference type="Proteomes" id="UP000243488">
    <property type="component" value="Chromosome"/>
</dbReference>
<dbReference type="PANTHER" id="PTHR30469">
    <property type="entry name" value="MULTIDRUG RESISTANCE PROTEIN MDTA"/>
    <property type="match status" value="1"/>
</dbReference>
<evidence type="ECO:0000256" key="3">
    <source>
        <dbReference type="SAM" id="Coils"/>
    </source>
</evidence>
<accession>A0A1V0B850</accession>
<dbReference type="PROSITE" id="PS51257">
    <property type="entry name" value="PROKAR_LIPOPROTEIN"/>
    <property type="match status" value="1"/>
</dbReference>
<dbReference type="RefSeq" id="WP_080050957.1">
    <property type="nucleotide sequence ID" value="NZ_CP020100.1"/>
</dbReference>
<dbReference type="Pfam" id="PF25917">
    <property type="entry name" value="BSH_RND"/>
    <property type="match status" value="1"/>
</dbReference>
<name>A0A1V0B850_9GAMM</name>
<keyword evidence="6" id="KW-1185">Reference proteome</keyword>
<evidence type="ECO:0000256" key="2">
    <source>
        <dbReference type="ARBA" id="ARBA00023054"/>
    </source>
</evidence>
<dbReference type="STRING" id="1931241.BVH74_15450"/>
<organism evidence="5 6">
    <name type="scientific">Halopseudomonas phragmitis</name>
    <dbReference type="NCBI Taxonomy" id="1931241"/>
    <lineage>
        <taxon>Bacteria</taxon>
        <taxon>Pseudomonadati</taxon>
        <taxon>Pseudomonadota</taxon>
        <taxon>Gammaproteobacteria</taxon>
        <taxon>Pseudomonadales</taxon>
        <taxon>Pseudomonadaceae</taxon>
        <taxon>Halopseudomonas</taxon>
    </lineage>
</organism>
<dbReference type="SUPFAM" id="SSF111369">
    <property type="entry name" value="HlyD-like secretion proteins"/>
    <property type="match status" value="1"/>
</dbReference>
<keyword evidence="2 3" id="KW-0175">Coiled coil</keyword>
<dbReference type="AlphaFoldDB" id="A0A1V0B850"/>
<dbReference type="PANTHER" id="PTHR30469:SF15">
    <property type="entry name" value="HLYD FAMILY OF SECRETION PROTEINS"/>
    <property type="match status" value="1"/>
</dbReference>
<sequence length="367" mass="39511">MSRLADVPKSWLPPLLVVLLVPLLATASGCGREQQADAAALPLTPAVAVRAAEVSLAQAEEPLRFAGLVRPRQRAVLTFQVGGVLRERPLEIGQQVKAGQLLARLYNPELEPARDAARARLQELQAQAEQARRDVDRAEQLYQRGVMSAQEREQQAARRDALLASVNSARAALRQSEQLQGEMRLLAPFDASIEALLVEPGEYVAPGQPVLRLSASAGHEVEVRVPAALLHGVELGQSLPVWASVREGQWLGRVSEIGQSASQGSVLYPLVLSLDEPDLQAGDAVEVGLARQQPGQLSVPLAAIMRSAEGLSVFRIEGERVSRVAVKVRGMQGERALLEAGSLQPGEQVVYAGLTRLADQDRVELLP</sequence>
<dbReference type="Gene3D" id="2.40.420.20">
    <property type="match status" value="1"/>
</dbReference>
<evidence type="ECO:0000256" key="1">
    <source>
        <dbReference type="ARBA" id="ARBA00009477"/>
    </source>
</evidence>